<evidence type="ECO:0000256" key="6">
    <source>
        <dbReference type="ARBA" id="ARBA00023224"/>
    </source>
</evidence>
<dbReference type="SMART" id="SM01049">
    <property type="entry name" value="Cache_2"/>
    <property type="match status" value="1"/>
</dbReference>
<dbReference type="Gene3D" id="3.30.450.20">
    <property type="entry name" value="PAS domain"/>
    <property type="match status" value="1"/>
</dbReference>
<evidence type="ECO:0000259" key="11">
    <source>
        <dbReference type="PROSITE" id="PS50111"/>
    </source>
</evidence>
<dbReference type="PROSITE" id="PS50885">
    <property type="entry name" value="HAMP"/>
    <property type="match status" value="1"/>
</dbReference>
<evidence type="ECO:0000256" key="5">
    <source>
        <dbReference type="ARBA" id="ARBA00023136"/>
    </source>
</evidence>
<reference evidence="13 14" key="1">
    <citation type="submission" date="2016-08" db="EMBL/GenBank/DDBJ databases">
        <authorList>
            <person name="Seilhamer J.J."/>
        </authorList>
    </citation>
    <scope>NUCLEOTIDE SEQUENCE [LARGE SCALE GENOMIC DNA]</scope>
    <source>
        <strain evidence="13 14">PH27A</strain>
    </source>
</reference>
<dbReference type="Pfam" id="PF00672">
    <property type="entry name" value="HAMP"/>
    <property type="match status" value="1"/>
</dbReference>
<feature type="domain" description="Methyl-accepting transducer" evidence="11">
    <location>
        <begin position="274"/>
        <end position="510"/>
    </location>
</feature>
<dbReference type="RefSeq" id="WP_068996904.1">
    <property type="nucleotide sequence ID" value="NZ_MDTQ01000001.1"/>
</dbReference>
<dbReference type="InterPro" id="IPR004090">
    <property type="entry name" value="Chemotax_Me-accpt_rcpt"/>
</dbReference>
<feature type="region of interest" description="Disordered" evidence="9">
    <location>
        <begin position="291"/>
        <end position="330"/>
    </location>
</feature>
<dbReference type="InterPro" id="IPR004089">
    <property type="entry name" value="MCPsignal_dom"/>
</dbReference>
<feature type="compositionally biased region" description="Low complexity" evidence="9">
    <location>
        <begin position="304"/>
        <end position="318"/>
    </location>
</feature>
<dbReference type="InterPro" id="IPR003660">
    <property type="entry name" value="HAMP_dom"/>
</dbReference>
<dbReference type="Proteomes" id="UP000094291">
    <property type="component" value="Unassembled WGS sequence"/>
</dbReference>
<dbReference type="SUPFAM" id="SSF58104">
    <property type="entry name" value="Methyl-accepting chemotaxis protein (MCP) signaling domain"/>
    <property type="match status" value="1"/>
</dbReference>
<sequence>MAFRLSQIKIKYKLWAIIGLMVTGTAFLVAVSLWSLTHNLLADRKQQTRHEVETAYSLIEHYYQRVQSGELDDAEGQHEALEALKSLHYGKQQYFWVNDMQAVMVMHPIKPTLDGKDLSNFADPTGKKLFAEFVKVVKQKDEGFIEYLWPKPNAPNDDPVKKIAYVKGFKPWGWIVGNGIYLDDMTSIFWEALRAYALTVVILTIVVGGSALLIIRAITQRLTRFQHIMLEVRASGDLSRRVVVDSQDELGQMAAAFNHMLDRFQEVVEHAGNSAESLTHTIEELNHIASSTRQGAENQEQETEQTATAMQQMAATAQDSASSAENASEQVNRVREQAQNGLETINQNNERVQELARQLEQAGSVIQALDTSTSEIGTILEVIEGIAEQTNLLALNAAIEAARAGDAGRGFAVVADEVRSLASRSHDSTQQIQTMIRNLQNSARDAVNVMSSSRALAEETVEGATQAGQAFAEITTSIADLESQNAAIASAVEEQSQVAEEISASLTRITDVADQTRHDIQQLVDAGQQLSDNAEQLRARIRQFHT</sequence>
<dbReference type="PANTHER" id="PTHR32089">
    <property type="entry name" value="METHYL-ACCEPTING CHEMOTAXIS PROTEIN MCPB"/>
    <property type="match status" value="1"/>
</dbReference>
<keyword evidence="3 10" id="KW-0812">Transmembrane</keyword>
<feature type="domain" description="HAMP" evidence="12">
    <location>
        <begin position="216"/>
        <end position="269"/>
    </location>
</feature>
<dbReference type="CDD" id="cd11386">
    <property type="entry name" value="MCP_signal"/>
    <property type="match status" value="1"/>
</dbReference>
<dbReference type="SMART" id="SM00283">
    <property type="entry name" value="MA"/>
    <property type="match status" value="1"/>
</dbReference>
<dbReference type="PRINTS" id="PR00260">
    <property type="entry name" value="CHEMTRNSDUCR"/>
</dbReference>
<dbReference type="Pfam" id="PF17200">
    <property type="entry name" value="sCache_2"/>
    <property type="match status" value="1"/>
</dbReference>
<keyword evidence="6 8" id="KW-0807">Transducer</keyword>
<evidence type="ECO:0000256" key="8">
    <source>
        <dbReference type="PROSITE-ProRule" id="PRU00284"/>
    </source>
</evidence>
<dbReference type="InterPro" id="IPR033480">
    <property type="entry name" value="sCache_2"/>
</dbReference>
<keyword evidence="2" id="KW-1003">Cell membrane</keyword>
<dbReference type="SMART" id="SM00304">
    <property type="entry name" value="HAMP"/>
    <property type="match status" value="1"/>
</dbReference>
<feature type="transmembrane region" description="Helical" evidence="10">
    <location>
        <begin position="195"/>
        <end position="215"/>
    </location>
</feature>
<dbReference type="STRING" id="197479.BFW38_02110"/>
<evidence type="ECO:0000313" key="13">
    <source>
        <dbReference type="EMBL" id="ODC02519.1"/>
    </source>
</evidence>
<evidence type="ECO:0000256" key="2">
    <source>
        <dbReference type="ARBA" id="ARBA00022475"/>
    </source>
</evidence>
<dbReference type="PROSITE" id="PS50111">
    <property type="entry name" value="CHEMOTAXIS_TRANSDUC_2"/>
    <property type="match status" value="1"/>
</dbReference>
<evidence type="ECO:0000259" key="12">
    <source>
        <dbReference type="PROSITE" id="PS50885"/>
    </source>
</evidence>
<dbReference type="AlphaFoldDB" id="A0A1E2V6A5"/>
<protein>
    <recommendedName>
        <fullName evidence="15">Chemotaxis protein</fullName>
    </recommendedName>
</protein>
<comment type="similarity">
    <text evidence="7">Belongs to the methyl-accepting chemotaxis (MCP) protein family.</text>
</comment>
<accession>A0A1E2V6A5</accession>
<dbReference type="FunFam" id="1.10.287.950:FF:000001">
    <property type="entry name" value="Methyl-accepting chemotaxis sensory transducer"/>
    <property type="match status" value="1"/>
</dbReference>
<keyword evidence="4 10" id="KW-1133">Transmembrane helix</keyword>
<proteinExistence type="inferred from homology"/>
<evidence type="ECO:0000256" key="3">
    <source>
        <dbReference type="ARBA" id="ARBA00022692"/>
    </source>
</evidence>
<evidence type="ECO:0000256" key="9">
    <source>
        <dbReference type="SAM" id="MobiDB-lite"/>
    </source>
</evidence>
<dbReference type="PANTHER" id="PTHR32089:SF119">
    <property type="entry name" value="METHYL-ACCEPTING CHEMOTAXIS PROTEIN CTPL"/>
    <property type="match status" value="1"/>
</dbReference>
<dbReference type="GO" id="GO:0004888">
    <property type="term" value="F:transmembrane signaling receptor activity"/>
    <property type="evidence" value="ECO:0007669"/>
    <property type="project" value="InterPro"/>
</dbReference>
<evidence type="ECO:0008006" key="15">
    <source>
        <dbReference type="Google" id="ProtNLM"/>
    </source>
</evidence>
<evidence type="ECO:0000256" key="7">
    <source>
        <dbReference type="ARBA" id="ARBA00029447"/>
    </source>
</evidence>
<dbReference type="Pfam" id="PF00015">
    <property type="entry name" value="MCPsignal"/>
    <property type="match status" value="1"/>
</dbReference>
<evidence type="ECO:0000256" key="4">
    <source>
        <dbReference type="ARBA" id="ARBA00022989"/>
    </source>
</evidence>
<evidence type="ECO:0000256" key="10">
    <source>
        <dbReference type="SAM" id="Phobius"/>
    </source>
</evidence>
<keyword evidence="5 10" id="KW-0472">Membrane</keyword>
<dbReference type="GO" id="GO:0005886">
    <property type="term" value="C:plasma membrane"/>
    <property type="evidence" value="ECO:0007669"/>
    <property type="project" value="UniProtKB-SubCell"/>
</dbReference>
<feature type="transmembrane region" description="Helical" evidence="10">
    <location>
        <begin position="12"/>
        <end position="36"/>
    </location>
</feature>
<dbReference type="CDD" id="cd06225">
    <property type="entry name" value="HAMP"/>
    <property type="match status" value="1"/>
</dbReference>
<dbReference type="EMBL" id="MDTQ01000001">
    <property type="protein sequence ID" value="ODC02519.1"/>
    <property type="molecule type" value="Genomic_DNA"/>
</dbReference>
<comment type="caution">
    <text evidence="13">The sequence shown here is derived from an EMBL/GenBank/DDBJ whole genome shotgun (WGS) entry which is preliminary data.</text>
</comment>
<dbReference type="GO" id="GO:0007165">
    <property type="term" value="P:signal transduction"/>
    <property type="evidence" value="ECO:0007669"/>
    <property type="project" value="UniProtKB-KW"/>
</dbReference>
<organism evidence="13 14">
    <name type="scientific">Terasakiispira papahanaumokuakeensis</name>
    <dbReference type="NCBI Taxonomy" id="197479"/>
    <lineage>
        <taxon>Bacteria</taxon>
        <taxon>Pseudomonadati</taxon>
        <taxon>Pseudomonadota</taxon>
        <taxon>Gammaproteobacteria</taxon>
        <taxon>Oceanospirillales</taxon>
        <taxon>Terasakiispira</taxon>
    </lineage>
</organism>
<feature type="compositionally biased region" description="Polar residues" evidence="9">
    <location>
        <begin position="319"/>
        <end position="330"/>
    </location>
</feature>
<evidence type="ECO:0000313" key="14">
    <source>
        <dbReference type="Proteomes" id="UP000094291"/>
    </source>
</evidence>
<keyword evidence="14" id="KW-1185">Reference proteome</keyword>
<dbReference type="Gene3D" id="1.10.287.950">
    <property type="entry name" value="Methyl-accepting chemotaxis protein"/>
    <property type="match status" value="1"/>
</dbReference>
<gene>
    <name evidence="13" type="ORF">BFW38_02110</name>
</gene>
<comment type="subcellular location">
    <subcellularLocation>
        <location evidence="1">Cell membrane</location>
        <topology evidence="1">Multi-pass membrane protein</topology>
    </subcellularLocation>
</comment>
<evidence type="ECO:0000256" key="1">
    <source>
        <dbReference type="ARBA" id="ARBA00004651"/>
    </source>
</evidence>
<name>A0A1E2V6A5_9GAMM</name>
<dbReference type="GO" id="GO:0006935">
    <property type="term" value="P:chemotaxis"/>
    <property type="evidence" value="ECO:0007669"/>
    <property type="project" value="InterPro"/>
</dbReference>